<dbReference type="RefSeq" id="WP_062181972.1">
    <property type="nucleotide sequence ID" value="NZ_BBXL01000015.1"/>
</dbReference>
<keyword evidence="2" id="KW-1185">Reference proteome</keyword>
<sequence>MNHNLEIQKILLQIQNLKNAEDQMVLLKQAIQMADANNDEDWGFDLRMDLVRTEQFTAHLQESFPAFAWILNAYDSNPDMCSEEEMLQEYKWLAAVSYNNLRISREQIEAIFEDFKSRCSKAGFSLREYYNILSNWSLFLGDRSAARKYLDLRDKEETDTLGSWSNDMITTIYVEMFEGDFDKAITHISEFVANQSSHKMNPIPVYSGLIYYFGGKMNDERVTKYFNEADEEFSKLSVMPFQLYEVTLMMYYMSKRNKERAWVYFEKFVNLEMEAEAAVRFDFAASVLHLLKDDSTRIIETISNKQPYYRSDNTYRLMDIYNYYLDLATDLATRFDSRNGNTHFAEQLDEVISFFDK</sequence>
<gene>
    <name evidence="1" type="ORF">SAMN05444362_104193</name>
</gene>
<organism evidence="1 2">
    <name type="scientific">Dysgonomonas macrotermitis</name>
    <dbReference type="NCBI Taxonomy" id="1346286"/>
    <lineage>
        <taxon>Bacteria</taxon>
        <taxon>Pseudomonadati</taxon>
        <taxon>Bacteroidota</taxon>
        <taxon>Bacteroidia</taxon>
        <taxon>Bacteroidales</taxon>
        <taxon>Dysgonomonadaceae</taxon>
        <taxon>Dysgonomonas</taxon>
    </lineage>
</organism>
<name>A0A1M4ZUU2_9BACT</name>
<dbReference type="AlphaFoldDB" id="A0A1M4ZUU2"/>
<reference evidence="2" key="1">
    <citation type="submission" date="2016-11" db="EMBL/GenBank/DDBJ databases">
        <authorList>
            <person name="Varghese N."/>
            <person name="Submissions S."/>
        </authorList>
    </citation>
    <scope>NUCLEOTIDE SEQUENCE [LARGE SCALE GENOMIC DNA]</scope>
    <source>
        <strain evidence="2">DSM 27370</strain>
    </source>
</reference>
<evidence type="ECO:0000313" key="2">
    <source>
        <dbReference type="Proteomes" id="UP000184480"/>
    </source>
</evidence>
<protein>
    <recommendedName>
        <fullName evidence="3">Tetratricopeptide repeat-containing protein</fullName>
    </recommendedName>
</protein>
<proteinExistence type="predicted"/>
<dbReference type="Proteomes" id="UP000184480">
    <property type="component" value="Unassembled WGS sequence"/>
</dbReference>
<dbReference type="STRING" id="1346286.SAMN05444362_104193"/>
<evidence type="ECO:0000313" key="1">
    <source>
        <dbReference type="EMBL" id="SHF21587.1"/>
    </source>
</evidence>
<dbReference type="OrthoDB" id="56388at2"/>
<evidence type="ECO:0008006" key="3">
    <source>
        <dbReference type="Google" id="ProtNLM"/>
    </source>
</evidence>
<accession>A0A1M4ZUU2</accession>
<dbReference type="EMBL" id="FQUC01000004">
    <property type="protein sequence ID" value="SHF21587.1"/>
    <property type="molecule type" value="Genomic_DNA"/>
</dbReference>